<feature type="domain" description="Ribbon-helix-helix protein CopG" evidence="1">
    <location>
        <begin position="3"/>
        <end position="37"/>
    </location>
</feature>
<protein>
    <recommendedName>
        <fullName evidence="1">Ribbon-helix-helix protein CopG domain-containing protein</fullName>
    </recommendedName>
</protein>
<dbReference type="InterPro" id="IPR010985">
    <property type="entry name" value="Ribbon_hlx_hlx"/>
</dbReference>
<dbReference type="Gene3D" id="1.10.1220.10">
    <property type="entry name" value="Met repressor-like"/>
    <property type="match status" value="1"/>
</dbReference>
<comment type="caution">
    <text evidence="2">The sequence shown here is derived from an EMBL/GenBank/DDBJ whole genome shotgun (WGS) entry which is preliminary data.</text>
</comment>
<dbReference type="InterPro" id="IPR013321">
    <property type="entry name" value="Arc_rbn_hlx_hlx"/>
</dbReference>
<proteinExistence type="predicted"/>
<dbReference type="Proteomes" id="UP000070076">
    <property type="component" value="Unassembled WGS sequence"/>
</dbReference>
<reference evidence="2 3" key="1">
    <citation type="journal article" date="2016" name="Sci. Rep.">
        <title>Metabolic traits of an uncultured archaeal lineage -MSBL1- from brine pools of the Red Sea.</title>
        <authorList>
            <person name="Mwirichia R."/>
            <person name="Alam I."/>
            <person name="Rashid M."/>
            <person name="Vinu M."/>
            <person name="Ba-Alawi W."/>
            <person name="Anthony Kamau A."/>
            <person name="Kamanda Ngugi D."/>
            <person name="Goker M."/>
            <person name="Klenk H.P."/>
            <person name="Bajic V."/>
            <person name="Stingl U."/>
        </authorList>
    </citation>
    <scope>NUCLEOTIDE SEQUENCE [LARGE SCALE GENOMIC DNA]</scope>
    <source>
        <strain evidence="2">SCGC-AAA261O19</strain>
    </source>
</reference>
<dbReference type="AlphaFoldDB" id="A0A133VAL5"/>
<dbReference type="GO" id="GO:0006355">
    <property type="term" value="P:regulation of DNA-templated transcription"/>
    <property type="evidence" value="ECO:0007669"/>
    <property type="project" value="InterPro"/>
</dbReference>
<dbReference type="SUPFAM" id="SSF47598">
    <property type="entry name" value="Ribbon-helix-helix"/>
    <property type="match status" value="1"/>
</dbReference>
<dbReference type="Pfam" id="PF01402">
    <property type="entry name" value="RHH_1"/>
    <property type="match status" value="1"/>
</dbReference>
<dbReference type="EMBL" id="LHYB01000067">
    <property type="protein sequence ID" value="KXB03496.1"/>
    <property type="molecule type" value="Genomic_DNA"/>
</dbReference>
<keyword evidence="3" id="KW-1185">Reference proteome</keyword>
<evidence type="ECO:0000259" key="1">
    <source>
        <dbReference type="Pfam" id="PF01402"/>
    </source>
</evidence>
<evidence type="ECO:0000313" key="2">
    <source>
        <dbReference type="EMBL" id="KXB03496.1"/>
    </source>
</evidence>
<gene>
    <name evidence="2" type="ORF">AKJ48_03840</name>
</gene>
<dbReference type="InterPro" id="IPR005368">
    <property type="entry name" value="UPF0175"/>
</dbReference>
<organism evidence="2 3">
    <name type="scientific">candidate division MSBL1 archaeon SCGC-AAA261O19</name>
    <dbReference type="NCBI Taxonomy" id="1698277"/>
    <lineage>
        <taxon>Archaea</taxon>
        <taxon>Methanobacteriati</taxon>
        <taxon>Methanobacteriota</taxon>
        <taxon>candidate division MSBL1</taxon>
    </lineage>
</organism>
<sequence>MAKSVGIRMDEDLLKKLDRISKEENLDRSTLVRKLLSRGFESFLKERAAEKYKRGEITLSKAAEEANITLWEMEEFLIESGYISKYSIKDLKQEITNL</sequence>
<dbReference type="Pfam" id="PF03683">
    <property type="entry name" value="UPF0175"/>
    <property type="match status" value="1"/>
</dbReference>
<name>A0A133VAL5_9EURY</name>
<accession>A0A133VAL5</accession>
<evidence type="ECO:0000313" key="3">
    <source>
        <dbReference type="Proteomes" id="UP000070076"/>
    </source>
</evidence>
<dbReference type="InterPro" id="IPR002145">
    <property type="entry name" value="CopG"/>
</dbReference>